<proteinExistence type="predicted"/>
<organism evidence="2 3">
    <name type="scientific">Lysobacter antibioticus</name>
    <dbReference type="NCBI Taxonomy" id="84531"/>
    <lineage>
        <taxon>Bacteria</taxon>
        <taxon>Pseudomonadati</taxon>
        <taxon>Pseudomonadota</taxon>
        <taxon>Gammaproteobacteria</taxon>
        <taxon>Lysobacterales</taxon>
        <taxon>Lysobacteraceae</taxon>
        <taxon>Lysobacter</taxon>
    </lineage>
</organism>
<dbReference type="Proteomes" id="UP000060787">
    <property type="component" value="Chromosome"/>
</dbReference>
<sequence length="219" mass="22407">MGIALLTVLSGCQGGTAANGETSATPAAATTAAAEAAPQAPAPATAAPAAPAPAATQAPAGDGRSLCAAGEDVVISCTLAGAEKKLASLCASKGVTDQSGYVYFAQGTAGHNDYLFPADKSAPARRFKRTQLGFAGNTGGYAYSFEDGGRKHIFYSVSGEMGLEEQGVMVVADAAAKPETALTCEKDSVIRNEDNVLFKFTRSWDRDAQLDKRGLPPRN</sequence>
<evidence type="ECO:0000313" key="2">
    <source>
        <dbReference type="EMBL" id="ALN80543.1"/>
    </source>
</evidence>
<name>A0A0S2FAG1_LYSAN</name>
<evidence type="ECO:0000256" key="1">
    <source>
        <dbReference type="SAM" id="MobiDB-lite"/>
    </source>
</evidence>
<dbReference type="STRING" id="84531.LA76x_2413"/>
<keyword evidence="3" id="KW-1185">Reference proteome</keyword>
<feature type="compositionally biased region" description="Low complexity" evidence="1">
    <location>
        <begin position="29"/>
        <end position="60"/>
    </location>
</feature>
<dbReference type="AlphaFoldDB" id="A0A0S2FAG1"/>
<dbReference type="PATRIC" id="fig|84531.8.peg.2422"/>
<evidence type="ECO:0000313" key="3">
    <source>
        <dbReference type="Proteomes" id="UP000060787"/>
    </source>
</evidence>
<gene>
    <name evidence="2" type="ORF">LA76x_2413</name>
</gene>
<protein>
    <submittedName>
        <fullName evidence="2">Uncharacterized protein</fullName>
    </submittedName>
</protein>
<accession>A0A0S2FAG1</accession>
<reference evidence="2 3" key="1">
    <citation type="journal article" date="2015" name="BMC Genomics">
        <title>Comparative genomics and metabolic profiling of the genus Lysobacter.</title>
        <authorList>
            <person name="de Bruijn I."/>
            <person name="Cheng X."/>
            <person name="de Jager V."/>
            <person name="Exposito R.G."/>
            <person name="Watrous J."/>
            <person name="Patel N."/>
            <person name="Postma J."/>
            <person name="Dorrestein P.C."/>
            <person name="Kobayashi D."/>
            <person name="Raaijmakers J.M."/>
        </authorList>
    </citation>
    <scope>NUCLEOTIDE SEQUENCE [LARGE SCALE GENOMIC DNA]</scope>
    <source>
        <strain evidence="2 3">76</strain>
    </source>
</reference>
<dbReference type="eggNOG" id="ENOG503345E">
    <property type="taxonomic scope" value="Bacteria"/>
</dbReference>
<dbReference type="KEGG" id="lab:LA76x_2413"/>
<dbReference type="EMBL" id="CP011129">
    <property type="protein sequence ID" value="ALN80543.1"/>
    <property type="molecule type" value="Genomic_DNA"/>
</dbReference>
<feature type="region of interest" description="Disordered" evidence="1">
    <location>
        <begin position="29"/>
        <end position="61"/>
    </location>
</feature>